<evidence type="ECO:0000313" key="2">
    <source>
        <dbReference type="Proteomes" id="UP000593847"/>
    </source>
</evidence>
<dbReference type="SUPFAM" id="SSF55298">
    <property type="entry name" value="YjgF-like"/>
    <property type="match status" value="1"/>
</dbReference>
<dbReference type="EMBL" id="CP062699">
    <property type="protein sequence ID" value="QOJ89522.1"/>
    <property type="molecule type" value="Genomic_DNA"/>
</dbReference>
<protein>
    <submittedName>
        <fullName evidence="1">RidA family protein</fullName>
    </submittedName>
</protein>
<organism evidence="1 2">
    <name type="scientific">Pseudomonas taiwanensis</name>
    <dbReference type="NCBI Taxonomy" id="470150"/>
    <lineage>
        <taxon>Bacteria</taxon>
        <taxon>Pseudomonadati</taxon>
        <taxon>Pseudomonadota</taxon>
        <taxon>Gammaproteobacteria</taxon>
        <taxon>Pseudomonadales</taxon>
        <taxon>Pseudomonadaceae</taxon>
        <taxon>Pseudomonas</taxon>
    </lineage>
</organism>
<accession>A0A7L9GAU3</accession>
<dbReference type="InterPro" id="IPR013813">
    <property type="entry name" value="Endoribo_LPSP/chorism_mut-like"/>
</dbReference>
<dbReference type="RefSeq" id="WP_192907319.1">
    <property type="nucleotide sequence ID" value="NZ_CP062699.1"/>
</dbReference>
<dbReference type="InterPro" id="IPR035959">
    <property type="entry name" value="RutC-like_sf"/>
</dbReference>
<dbReference type="CDD" id="cd02199">
    <property type="entry name" value="YjgF_YER057c_UK114_like_1"/>
    <property type="match status" value="1"/>
</dbReference>
<dbReference type="Gene3D" id="3.30.1330.40">
    <property type="entry name" value="RutC-like"/>
    <property type="match status" value="1"/>
</dbReference>
<dbReference type="PANTHER" id="PTHR43760">
    <property type="entry name" value="ENDORIBONUCLEASE-RELATED"/>
    <property type="match status" value="1"/>
</dbReference>
<name>A0A7L9GAU3_9PSED</name>
<sequence length="153" mass="16452">MSVYERLRELNIKLPDSIKPAASYVMAVQTGSNLYVSGHIPRRDGQPWVGVLGINISIEDAGAAARSVALDLLSTLHDQLGSLDRIKRIVKAVVLVNSGPEFQEQHIVANGFSETLVEILGDVGKHARSAFGVAQLPMGVCVEVELVVEVKPV</sequence>
<reference evidence="1" key="1">
    <citation type="submission" date="2020-09" db="EMBL/GenBank/DDBJ databases">
        <title>Complete genome sequence of Pseudomonas taiwanensis CC, a plant growth-promoting and biotite-weathering strain.</title>
        <authorList>
            <person name="Cheng C."/>
        </authorList>
    </citation>
    <scope>NUCLEOTIDE SEQUENCE [LARGE SCALE GENOMIC DNA]</scope>
    <source>
        <strain evidence="1">WRS8</strain>
    </source>
</reference>
<proteinExistence type="predicted"/>
<evidence type="ECO:0000313" key="1">
    <source>
        <dbReference type="EMBL" id="QOJ89522.1"/>
    </source>
</evidence>
<keyword evidence="2" id="KW-1185">Reference proteome</keyword>
<gene>
    <name evidence="1" type="ORF">ICN73_16785</name>
</gene>
<dbReference type="InterPro" id="IPR006175">
    <property type="entry name" value="YjgF/YER057c/UK114"/>
</dbReference>
<dbReference type="PANTHER" id="PTHR43760:SF1">
    <property type="entry name" value="ENDORIBONUCLEASE L-PSP_CHORISMATE MUTASE-LIKE DOMAIN-CONTAINING PROTEIN"/>
    <property type="match status" value="1"/>
</dbReference>
<dbReference type="Pfam" id="PF01042">
    <property type="entry name" value="Ribonuc_L-PSP"/>
    <property type="match status" value="1"/>
</dbReference>
<dbReference type="AlphaFoldDB" id="A0A7L9GAU3"/>
<dbReference type="KEGG" id="ptai:ICN73_16785"/>
<dbReference type="Proteomes" id="UP000593847">
    <property type="component" value="Chromosome"/>
</dbReference>